<keyword evidence="5 8" id="KW-0521">NADP</keyword>
<dbReference type="CDD" id="cd00209">
    <property type="entry name" value="DHFR"/>
    <property type="match status" value="1"/>
</dbReference>
<dbReference type="Proteomes" id="UP000077405">
    <property type="component" value="Chromosome"/>
</dbReference>
<dbReference type="EC" id="1.5.1.3" evidence="3 8"/>
<protein>
    <recommendedName>
        <fullName evidence="3 8">Dihydrofolate reductase</fullName>
        <ecNumber evidence="3 8">1.5.1.3</ecNumber>
    </recommendedName>
</protein>
<evidence type="ECO:0000313" key="11">
    <source>
        <dbReference type="EMBL" id="ANC92573.1"/>
    </source>
</evidence>
<dbReference type="KEGG" id="ahu:A6A40_12095"/>
<keyword evidence="6 8" id="KW-0560">Oxidoreductase</keyword>
<dbReference type="GO" id="GO:0046654">
    <property type="term" value="P:tetrahydrofolate biosynthetic process"/>
    <property type="evidence" value="ECO:0007669"/>
    <property type="project" value="UniProtKB-UniPathway"/>
</dbReference>
<dbReference type="SUPFAM" id="SSF53597">
    <property type="entry name" value="Dihydrofolate reductase-like"/>
    <property type="match status" value="1"/>
</dbReference>
<name>A0A160JHM8_9PROT</name>
<dbReference type="RefSeq" id="WP_063635620.1">
    <property type="nucleotide sequence ID" value="NZ_CP015285.1"/>
</dbReference>
<dbReference type="PANTHER" id="PTHR48069:SF3">
    <property type="entry name" value="DIHYDROFOLATE REDUCTASE"/>
    <property type="match status" value="1"/>
</dbReference>
<dbReference type="GO" id="GO:0046452">
    <property type="term" value="P:dihydrofolate metabolic process"/>
    <property type="evidence" value="ECO:0007669"/>
    <property type="project" value="TreeGrafter"/>
</dbReference>
<comment type="catalytic activity">
    <reaction evidence="8">
        <text>(6S)-5,6,7,8-tetrahydrofolate + NADP(+) = 7,8-dihydrofolate + NADPH + H(+)</text>
        <dbReference type="Rhea" id="RHEA:15009"/>
        <dbReference type="ChEBI" id="CHEBI:15378"/>
        <dbReference type="ChEBI" id="CHEBI:57451"/>
        <dbReference type="ChEBI" id="CHEBI:57453"/>
        <dbReference type="ChEBI" id="CHEBI:57783"/>
        <dbReference type="ChEBI" id="CHEBI:58349"/>
        <dbReference type="EC" id="1.5.1.3"/>
    </reaction>
</comment>
<dbReference type="PIRSF" id="PIRSF000194">
    <property type="entry name" value="DHFR"/>
    <property type="match status" value="1"/>
</dbReference>
<proteinExistence type="inferred from homology"/>
<dbReference type="GO" id="GO:0050661">
    <property type="term" value="F:NADP binding"/>
    <property type="evidence" value="ECO:0007669"/>
    <property type="project" value="InterPro"/>
</dbReference>
<gene>
    <name evidence="11" type="ORF">A6A40_12095</name>
</gene>
<dbReference type="InterPro" id="IPR024072">
    <property type="entry name" value="DHFR-like_dom_sf"/>
</dbReference>
<dbReference type="EMBL" id="CP015285">
    <property type="protein sequence ID" value="ANC92573.1"/>
    <property type="molecule type" value="Genomic_DNA"/>
</dbReference>
<evidence type="ECO:0000256" key="6">
    <source>
        <dbReference type="ARBA" id="ARBA00023002"/>
    </source>
</evidence>
<accession>A0A160JHM8</accession>
<evidence type="ECO:0000256" key="8">
    <source>
        <dbReference type="PIRNR" id="PIRNR000194"/>
    </source>
</evidence>
<dbReference type="GO" id="GO:0006730">
    <property type="term" value="P:one-carbon metabolic process"/>
    <property type="evidence" value="ECO:0007669"/>
    <property type="project" value="UniProtKB-KW"/>
</dbReference>
<dbReference type="Gene3D" id="3.40.430.10">
    <property type="entry name" value="Dihydrofolate Reductase, subunit A"/>
    <property type="match status" value="1"/>
</dbReference>
<dbReference type="STRING" id="1226968.A6A40_12095"/>
<dbReference type="GO" id="GO:0046655">
    <property type="term" value="P:folic acid metabolic process"/>
    <property type="evidence" value="ECO:0007669"/>
    <property type="project" value="TreeGrafter"/>
</dbReference>
<dbReference type="PROSITE" id="PS00075">
    <property type="entry name" value="DHFR_1"/>
    <property type="match status" value="1"/>
</dbReference>
<dbReference type="UniPathway" id="UPA00077">
    <property type="reaction ID" value="UER00158"/>
</dbReference>
<feature type="domain" description="DHFR" evidence="10">
    <location>
        <begin position="2"/>
        <end position="161"/>
    </location>
</feature>
<dbReference type="OrthoDB" id="9804315at2"/>
<comment type="similarity">
    <text evidence="2 8 9">Belongs to the dihydrofolate reductase family.</text>
</comment>
<reference evidence="11 12" key="1">
    <citation type="journal article" date="2013" name="Int. J. Syst. Evol. Microbiol.">
        <title>Azospirillum humicireducens sp. nov., a nitrogen-fixing bacterium isolated from a microbial fuel cell.</title>
        <authorList>
            <person name="Zhou S."/>
            <person name="Han L."/>
            <person name="Wang Y."/>
            <person name="Yang G."/>
            <person name="Zhuang L."/>
            <person name="Hu P."/>
        </authorList>
    </citation>
    <scope>NUCLEOTIDE SEQUENCE [LARGE SCALE GENOMIC DNA]</scope>
    <source>
        <strain evidence="11 12">SgZ-5</strain>
    </source>
</reference>
<evidence type="ECO:0000256" key="3">
    <source>
        <dbReference type="ARBA" id="ARBA00012856"/>
    </source>
</evidence>
<evidence type="ECO:0000313" key="12">
    <source>
        <dbReference type="Proteomes" id="UP000077405"/>
    </source>
</evidence>
<sequence length="164" mass="17962">MLISLIVAAAMNDVIGRDGRLPWHLPGDLRRFKQLTLGKPVLMGRKTWESLPLRPLPGRDNLVISRQAAVGEHDGARWFSGLGTAIAWAQESGAAELCVIGGAGLFRETLAIADCLHLTRIESAIEGDTLMPPIGAEWVEVWSSAPMEENGLFYRYIDLEKARG</sequence>
<dbReference type="InterPro" id="IPR017925">
    <property type="entry name" value="DHFR_CS"/>
</dbReference>
<dbReference type="Pfam" id="PF00186">
    <property type="entry name" value="DHFR_1"/>
    <property type="match status" value="1"/>
</dbReference>
<dbReference type="PROSITE" id="PS51330">
    <property type="entry name" value="DHFR_2"/>
    <property type="match status" value="1"/>
</dbReference>
<keyword evidence="4 8" id="KW-0554">One-carbon metabolism</keyword>
<dbReference type="PANTHER" id="PTHR48069">
    <property type="entry name" value="DIHYDROFOLATE REDUCTASE"/>
    <property type="match status" value="1"/>
</dbReference>
<comment type="pathway">
    <text evidence="1 8">Cofactor biosynthesis; tetrahydrofolate biosynthesis; 5,6,7,8-tetrahydrofolate from 7,8-dihydrofolate: step 1/1.</text>
</comment>
<dbReference type="GO" id="GO:0005829">
    <property type="term" value="C:cytosol"/>
    <property type="evidence" value="ECO:0007669"/>
    <property type="project" value="TreeGrafter"/>
</dbReference>
<evidence type="ECO:0000256" key="2">
    <source>
        <dbReference type="ARBA" id="ARBA00009539"/>
    </source>
</evidence>
<evidence type="ECO:0000256" key="7">
    <source>
        <dbReference type="ARBA" id="ARBA00025067"/>
    </source>
</evidence>
<evidence type="ECO:0000256" key="5">
    <source>
        <dbReference type="ARBA" id="ARBA00022857"/>
    </source>
</evidence>
<evidence type="ECO:0000259" key="10">
    <source>
        <dbReference type="PROSITE" id="PS51330"/>
    </source>
</evidence>
<dbReference type="PRINTS" id="PR00070">
    <property type="entry name" value="DHFR"/>
</dbReference>
<evidence type="ECO:0000256" key="9">
    <source>
        <dbReference type="RuleBase" id="RU004474"/>
    </source>
</evidence>
<dbReference type="AlphaFoldDB" id="A0A160JHM8"/>
<dbReference type="InterPro" id="IPR012259">
    <property type="entry name" value="DHFR"/>
</dbReference>
<dbReference type="GO" id="GO:0004146">
    <property type="term" value="F:dihydrofolate reductase activity"/>
    <property type="evidence" value="ECO:0007669"/>
    <property type="project" value="UniProtKB-EC"/>
</dbReference>
<dbReference type="InterPro" id="IPR001796">
    <property type="entry name" value="DHFR_dom"/>
</dbReference>
<evidence type="ECO:0000256" key="1">
    <source>
        <dbReference type="ARBA" id="ARBA00004903"/>
    </source>
</evidence>
<keyword evidence="12" id="KW-1185">Reference proteome</keyword>
<comment type="function">
    <text evidence="7 8">Key enzyme in folate metabolism. Catalyzes an essential reaction for de novo glycine and purine synthesis, and for DNA precursor synthesis.</text>
</comment>
<organism evidence="11 12">
    <name type="scientific">Azospirillum humicireducens</name>
    <dbReference type="NCBI Taxonomy" id="1226968"/>
    <lineage>
        <taxon>Bacteria</taxon>
        <taxon>Pseudomonadati</taxon>
        <taxon>Pseudomonadota</taxon>
        <taxon>Alphaproteobacteria</taxon>
        <taxon>Rhodospirillales</taxon>
        <taxon>Azospirillaceae</taxon>
        <taxon>Azospirillum</taxon>
    </lineage>
</organism>
<evidence type="ECO:0000256" key="4">
    <source>
        <dbReference type="ARBA" id="ARBA00022563"/>
    </source>
</evidence>